<dbReference type="AlphaFoldDB" id="A0A5E4MQG3"/>
<keyword evidence="2" id="KW-1185">Reference proteome</keyword>
<name>A0A5E4MQG3_9HEMI</name>
<reference evidence="1 2" key="1">
    <citation type="submission" date="2019-08" db="EMBL/GenBank/DDBJ databases">
        <authorList>
            <person name="Alioto T."/>
            <person name="Alioto T."/>
            <person name="Gomez Garrido J."/>
        </authorList>
    </citation>
    <scope>NUCLEOTIDE SEQUENCE [LARGE SCALE GENOMIC DNA]</scope>
</reference>
<organism evidence="1 2">
    <name type="scientific">Cinara cedri</name>
    <dbReference type="NCBI Taxonomy" id="506608"/>
    <lineage>
        <taxon>Eukaryota</taxon>
        <taxon>Metazoa</taxon>
        <taxon>Ecdysozoa</taxon>
        <taxon>Arthropoda</taxon>
        <taxon>Hexapoda</taxon>
        <taxon>Insecta</taxon>
        <taxon>Pterygota</taxon>
        <taxon>Neoptera</taxon>
        <taxon>Paraneoptera</taxon>
        <taxon>Hemiptera</taxon>
        <taxon>Sternorrhyncha</taxon>
        <taxon>Aphidomorpha</taxon>
        <taxon>Aphidoidea</taxon>
        <taxon>Aphididae</taxon>
        <taxon>Lachninae</taxon>
        <taxon>Cinara</taxon>
    </lineage>
</organism>
<sequence>MMYCRRDTGTASTLLPATTTATHCRNRLLANIVTTIDDTTAVRLKKKVHKHSTLPLPHLLIKLARQ</sequence>
<accession>A0A5E4MQG3</accession>
<proteinExistence type="predicted"/>
<protein>
    <submittedName>
        <fullName evidence="1">Uncharacterized protein</fullName>
    </submittedName>
</protein>
<evidence type="ECO:0000313" key="1">
    <source>
        <dbReference type="EMBL" id="VVC33734.1"/>
    </source>
</evidence>
<evidence type="ECO:0000313" key="2">
    <source>
        <dbReference type="Proteomes" id="UP000325440"/>
    </source>
</evidence>
<gene>
    <name evidence="1" type="ORF">CINCED_3A020890</name>
</gene>
<dbReference type="Proteomes" id="UP000325440">
    <property type="component" value="Unassembled WGS sequence"/>
</dbReference>
<dbReference type="EMBL" id="CABPRJ010000974">
    <property type="protein sequence ID" value="VVC33734.1"/>
    <property type="molecule type" value="Genomic_DNA"/>
</dbReference>